<protein>
    <submittedName>
        <fullName evidence="1">Uncharacterized protein</fullName>
    </submittedName>
</protein>
<proteinExistence type="predicted"/>
<reference evidence="1" key="1">
    <citation type="submission" date="2022-03" db="EMBL/GenBank/DDBJ databases">
        <title>Interactions between chemoautotrophic and heterotrophic bacteria.</title>
        <authorList>
            <person name="Santoro A."/>
        </authorList>
    </citation>
    <scope>NUCLEOTIDE SEQUENCE</scope>
    <source>
        <strain evidence="1">Nb-106</strain>
    </source>
</reference>
<comment type="caution">
    <text evidence="1">The sequence shown here is derived from an EMBL/GenBank/DDBJ whole genome shotgun (WGS) entry which is preliminary data.</text>
</comment>
<evidence type="ECO:0000313" key="1">
    <source>
        <dbReference type="EMBL" id="MCP2000780.1"/>
    </source>
</evidence>
<dbReference type="EMBL" id="JALJZS010000002">
    <property type="protein sequence ID" value="MCP2000780.1"/>
    <property type="molecule type" value="Genomic_DNA"/>
</dbReference>
<evidence type="ECO:0000313" key="2">
    <source>
        <dbReference type="Proteomes" id="UP001205486"/>
    </source>
</evidence>
<organism evidence="1 2">
    <name type="scientific">Nitrobacter winogradskyi</name>
    <name type="common">Nitrobacter agilis</name>
    <dbReference type="NCBI Taxonomy" id="913"/>
    <lineage>
        <taxon>Bacteria</taxon>
        <taxon>Pseudomonadati</taxon>
        <taxon>Pseudomonadota</taxon>
        <taxon>Alphaproteobacteria</taxon>
        <taxon>Hyphomicrobiales</taxon>
        <taxon>Nitrobacteraceae</taxon>
        <taxon>Nitrobacter</taxon>
    </lineage>
</organism>
<gene>
    <name evidence="1" type="ORF">J2S34_003228</name>
</gene>
<name>A0ACC6APH8_NITWI</name>
<sequence length="123" mass="12551">MAGFSTIACAAGESDPAGFEGQAMAYGAGGLYPSDECGALGVVVAPSCLDDDLGLGEAVEDLAVEQFVTKLRVEALAVAVLSMASRLDERGLGAGSRNPLPHCLGDELRAVVRTNVTRARRAG</sequence>
<keyword evidence="2" id="KW-1185">Reference proteome</keyword>
<accession>A0ACC6APH8</accession>
<dbReference type="Proteomes" id="UP001205486">
    <property type="component" value="Unassembled WGS sequence"/>
</dbReference>